<gene>
    <name evidence="5" type="ORF">S01H1_55939</name>
</gene>
<feature type="domain" description="Daunorubicin resistance ATP-binding protein DrrA1/2-like C-terminal" evidence="4">
    <location>
        <begin position="6"/>
        <end position="63"/>
    </location>
</feature>
<evidence type="ECO:0000256" key="2">
    <source>
        <dbReference type="ARBA" id="ARBA00022741"/>
    </source>
</evidence>
<keyword evidence="2" id="KW-0547">Nucleotide-binding</keyword>
<dbReference type="EMBL" id="BARS01036383">
    <property type="protein sequence ID" value="GAG14998.1"/>
    <property type="molecule type" value="Genomic_DNA"/>
</dbReference>
<dbReference type="AlphaFoldDB" id="X0VRC7"/>
<evidence type="ECO:0000259" key="4">
    <source>
        <dbReference type="Pfam" id="PF13732"/>
    </source>
</evidence>
<evidence type="ECO:0000313" key="5">
    <source>
        <dbReference type="EMBL" id="GAG14998.1"/>
    </source>
</evidence>
<organism evidence="5">
    <name type="scientific">marine sediment metagenome</name>
    <dbReference type="NCBI Taxonomy" id="412755"/>
    <lineage>
        <taxon>unclassified sequences</taxon>
        <taxon>metagenomes</taxon>
        <taxon>ecological metagenomes</taxon>
    </lineage>
</organism>
<proteinExistence type="predicted"/>
<evidence type="ECO:0000256" key="1">
    <source>
        <dbReference type="ARBA" id="ARBA00022448"/>
    </source>
</evidence>
<reference evidence="5" key="1">
    <citation type="journal article" date="2014" name="Front. Microbiol.">
        <title>High frequency of phylogenetically diverse reductive dehalogenase-homologous genes in deep subseafloor sedimentary metagenomes.</title>
        <authorList>
            <person name="Kawai M."/>
            <person name="Futagami T."/>
            <person name="Toyoda A."/>
            <person name="Takaki Y."/>
            <person name="Nishi S."/>
            <person name="Hori S."/>
            <person name="Arai W."/>
            <person name="Tsubouchi T."/>
            <person name="Morono Y."/>
            <person name="Uchiyama I."/>
            <person name="Ito T."/>
            <person name="Fujiyama A."/>
            <person name="Inagaki F."/>
            <person name="Takami H."/>
        </authorList>
    </citation>
    <scope>NUCLEOTIDE SEQUENCE</scope>
    <source>
        <strain evidence="5">Expedition CK06-06</strain>
    </source>
</reference>
<keyword evidence="1" id="KW-0813">Transport</keyword>
<sequence>SEMPREEEFLALAPVISAERTGEREITLRLKEDVNPLLRLLSGYEIERLSIEDATLEEIFLQYYE</sequence>
<dbReference type="Pfam" id="PF13732">
    <property type="entry name" value="DrrA1-3_C"/>
    <property type="match status" value="1"/>
</dbReference>
<protein>
    <recommendedName>
        <fullName evidence="4">Daunorubicin resistance ATP-binding protein DrrA1/2-like C-terminal domain-containing protein</fullName>
    </recommendedName>
</protein>
<comment type="caution">
    <text evidence="5">The sequence shown here is derived from an EMBL/GenBank/DDBJ whole genome shotgun (WGS) entry which is preliminary data.</text>
</comment>
<name>X0VRC7_9ZZZZ</name>
<dbReference type="GO" id="GO:0005524">
    <property type="term" value="F:ATP binding"/>
    <property type="evidence" value="ECO:0007669"/>
    <property type="project" value="UniProtKB-KW"/>
</dbReference>
<keyword evidence="3" id="KW-0067">ATP-binding</keyword>
<dbReference type="InterPro" id="IPR025302">
    <property type="entry name" value="DrrA1/2-like_C"/>
</dbReference>
<feature type="non-terminal residue" evidence="5">
    <location>
        <position position="1"/>
    </location>
</feature>
<accession>X0VRC7</accession>
<evidence type="ECO:0000256" key="3">
    <source>
        <dbReference type="ARBA" id="ARBA00022840"/>
    </source>
</evidence>